<dbReference type="EMBL" id="FWPT01000007">
    <property type="protein sequence ID" value="SMA49148.1"/>
    <property type="molecule type" value="Genomic_DNA"/>
</dbReference>
<dbReference type="RefSeq" id="WP_087111454.1">
    <property type="nucleotide sequence ID" value="NZ_CBCSCN010000007.1"/>
</dbReference>
<evidence type="ECO:0000313" key="2">
    <source>
        <dbReference type="Proteomes" id="UP000196573"/>
    </source>
</evidence>
<reference evidence="1 2" key="1">
    <citation type="submission" date="2017-03" db="EMBL/GenBank/DDBJ databases">
        <authorList>
            <person name="Afonso C.L."/>
            <person name="Miller P.J."/>
            <person name="Scott M.A."/>
            <person name="Spackman E."/>
            <person name="Goraichik I."/>
            <person name="Dimitrov K.M."/>
            <person name="Suarez D.L."/>
            <person name="Swayne D.E."/>
        </authorList>
    </citation>
    <scope>NUCLEOTIDE SEQUENCE [LARGE SCALE GENOMIC DNA]</scope>
    <source>
        <strain evidence="1">SB41UT1</strain>
    </source>
</reference>
<sequence length="399" mass="43004">MNRSQALLFSSVFALAAHSHGESAMAELINNIPPQGIWAHNFTTLLRSAEPDQWGNWNLDTSITPGAVGYIDTNSGEFVRLAVMPGTTSTTTPLSASIKLSTDYVTSRQFNVNLDDDIPVHITPGATVTPNIGLTAEWEFKRSGSLAVQWATESQEQIDNPVTTMTQNLTWLESEAGKVGMYDSEYGIQQGFGMVTGVVWARSGMNAGSLSDSSTLSFTGKVNGIESMFGLDGANSNNSAAFSSMSTDGALNTYSWPATSNTTTSTLIPIAYSFASASGTTIIPSWIGTVNAFEIVLNNTHSSYIVEADLEYVTTEGKTVTSSTSVTGGLSTSLSDIPLDATNLSLKLRFVGTIHSSYYTMHWEKPLGHWLTGQRHIDLYGIWPGPTSYKILEEDNLQK</sequence>
<dbReference type="Proteomes" id="UP000196573">
    <property type="component" value="Unassembled WGS sequence"/>
</dbReference>
<dbReference type="OrthoDB" id="6196417at2"/>
<accession>A0A1X7AMJ2</accession>
<organism evidence="1 2">
    <name type="scientific">Parendozoicomonas haliclonae</name>
    <dbReference type="NCBI Taxonomy" id="1960125"/>
    <lineage>
        <taxon>Bacteria</taxon>
        <taxon>Pseudomonadati</taxon>
        <taxon>Pseudomonadota</taxon>
        <taxon>Gammaproteobacteria</taxon>
        <taxon>Oceanospirillales</taxon>
        <taxon>Endozoicomonadaceae</taxon>
        <taxon>Parendozoicomonas</taxon>
    </lineage>
</organism>
<keyword evidence="2" id="KW-1185">Reference proteome</keyword>
<dbReference type="AlphaFoldDB" id="A0A1X7AMJ2"/>
<gene>
    <name evidence="1" type="ORF">EHSB41UT_03084</name>
</gene>
<evidence type="ECO:0000313" key="1">
    <source>
        <dbReference type="EMBL" id="SMA49148.1"/>
    </source>
</evidence>
<protein>
    <submittedName>
        <fullName evidence="1">Uncharacterized protein</fullName>
    </submittedName>
</protein>
<name>A0A1X7AMJ2_9GAMM</name>
<proteinExistence type="predicted"/>